<feature type="domain" description="Peptidase M20 dimerisation" evidence="11">
    <location>
        <begin position="186"/>
        <end position="294"/>
    </location>
</feature>
<dbReference type="FunFam" id="3.40.630.10:FF:000019">
    <property type="entry name" value="Aminoacylase 1"/>
    <property type="match status" value="1"/>
</dbReference>
<dbReference type="Gene3D" id="3.40.630.10">
    <property type="entry name" value="Zn peptidases"/>
    <property type="match status" value="1"/>
</dbReference>
<dbReference type="Proteomes" id="UP001153620">
    <property type="component" value="Chromosome 2"/>
</dbReference>
<reference evidence="12" key="1">
    <citation type="submission" date="2022-01" db="EMBL/GenBank/DDBJ databases">
        <authorList>
            <person name="King R."/>
        </authorList>
    </citation>
    <scope>NUCLEOTIDE SEQUENCE</scope>
</reference>
<evidence type="ECO:0000256" key="8">
    <source>
        <dbReference type="ARBA" id="ARBA00029656"/>
    </source>
</evidence>
<dbReference type="InterPro" id="IPR052083">
    <property type="entry name" value="Aminoacylase-1_M20A"/>
</dbReference>
<protein>
    <recommendedName>
        <fullName evidence="3">N-acyl-aliphatic-L-amino acid amidohydrolase</fullName>
        <ecNumber evidence="3">3.5.1.14</ecNumber>
    </recommendedName>
    <alternativeName>
        <fullName evidence="8">N-acyl-L-amino-acid amidohydrolase</fullName>
    </alternativeName>
</protein>
<dbReference type="OrthoDB" id="3064516at2759"/>
<keyword evidence="6" id="KW-0378">Hydrolase</keyword>
<evidence type="ECO:0000256" key="2">
    <source>
        <dbReference type="ARBA" id="ARBA00006247"/>
    </source>
</evidence>
<dbReference type="Pfam" id="PF01546">
    <property type="entry name" value="Peptidase_M20"/>
    <property type="match status" value="1"/>
</dbReference>
<dbReference type="NCBIfam" id="TIGR01880">
    <property type="entry name" value="Ac-peptdase-euk"/>
    <property type="match status" value="1"/>
</dbReference>
<dbReference type="PANTHER" id="PTHR45892:SF1">
    <property type="entry name" value="AMINOACYLASE-1"/>
    <property type="match status" value="1"/>
</dbReference>
<organism evidence="12 13">
    <name type="scientific">Chironomus riparius</name>
    <dbReference type="NCBI Taxonomy" id="315576"/>
    <lineage>
        <taxon>Eukaryota</taxon>
        <taxon>Metazoa</taxon>
        <taxon>Ecdysozoa</taxon>
        <taxon>Arthropoda</taxon>
        <taxon>Hexapoda</taxon>
        <taxon>Insecta</taxon>
        <taxon>Pterygota</taxon>
        <taxon>Neoptera</taxon>
        <taxon>Endopterygota</taxon>
        <taxon>Diptera</taxon>
        <taxon>Nematocera</taxon>
        <taxon>Chironomoidea</taxon>
        <taxon>Chironomidae</taxon>
        <taxon>Chironominae</taxon>
        <taxon>Chironomus</taxon>
    </lineage>
</organism>
<dbReference type="FunFam" id="1.10.150.900:FF:000001">
    <property type="entry name" value="Aminoacylase-1, putative"/>
    <property type="match status" value="1"/>
</dbReference>
<evidence type="ECO:0000313" key="13">
    <source>
        <dbReference type="Proteomes" id="UP001153620"/>
    </source>
</evidence>
<dbReference type="InterPro" id="IPR002933">
    <property type="entry name" value="Peptidase_M20"/>
</dbReference>
<keyword evidence="5 10" id="KW-0479">Metal-binding</keyword>
<reference evidence="12" key="2">
    <citation type="submission" date="2022-10" db="EMBL/GenBank/DDBJ databases">
        <authorList>
            <consortium name="ENA_rothamsted_submissions"/>
            <consortium name="culmorum"/>
            <person name="King R."/>
        </authorList>
    </citation>
    <scope>NUCLEOTIDE SEQUENCE</scope>
</reference>
<dbReference type="SUPFAM" id="SSF53187">
    <property type="entry name" value="Zn-dependent exopeptidases"/>
    <property type="match status" value="1"/>
</dbReference>
<evidence type="ECO:0000256" key="1">
    <source>
        <dbReference type="ARBA" id="ARBA00004496"/>
    </source>
</evidence>
<dbReference type="GO" id="GO:0006520">
    <property type="term" value="P:amino acid metabolic process"/>
    <property type="evidence" value="ECO:0007669"/>
    <property type="project" value="InterPro"/>
</dbReference>
<gene>
    <name evidence="12" type="ORF">CHIRRI_LOCUS5075</name>
</gene>
<feature type="binding site" evidence="10">
    <location>
        <position position="111"/>
    </location>
    <ligand>
        <name>Zn(2+)</name>
        <dbReference type="ChEBI" id="CHEBI:29105"/>
        <label>1</label>
    </ligand>
</feature>
<dbReference type="GO" id="GO:0005737">
    <property type="term" value="C:cytoplasm"/>
    <property type="evidence" value="ECO:0007669"/>
    <property type="project" value="UniProtKB-SubCell"/>
</dbReference>
<dbReference type="Pfam" id="PF07687">
    <property type="entry name" value="M20_dimer"/>
    <property type="match status" value="1"/>
</dbReference>
<name>A0A9N9RP80_9DIPT</name>
<keyword evidence="4" id="KW-0963">Cytoplasm</keyword>
<evidence type="ECO:0000313" key="12">
    <source>
        <dbReference type="EMBL" id="CAG9802160.1"/>
    </source>
</evidence>
<dbReference type="InterPro" id="IPR036264">
    <property type="entry name" value="Bact_exopeptidase_dim_dom"/>
</dbReference>
<evidence type="ECO:0000256" key="10">
    <source>
        <dbReference type="PIRSR" id="PIRSR036696-2"/>
    </source>
</evidence>
<dbReference type="EMBL" id="OU895878">
    <property type="protein sequence ID" value="CAG9802160.1"/>
    <property type="molecule type" value="Genomic_DNA"/>
</dbReference>
<comment type="subcellular location">
    <subcellularLocation>
        <location evidence="1">Cytoplasm</location>
    </subcellularLocation>
</comment>
<proteinExistence type="inferred from homology"/>
<evidence type="ECO:0000256" key="6">
    <source>
        <dbReference type="ARBA" id="ARBA00022801"/>
    </source>
</evidence>
<sequence>MSAWEDNEEIKIFREYLRIPSVHPNIDYKPCVDFLRRQATELGLDFKVECPVTEKKPVVILTWVGTDPNLPSIVLNSHMDVVPVYENLWTHKPFAADIDDQGRIYARGSQDMKSIGTQYLGALRYFKRNKIQFKRTIHCTFVPEEEIGGVDGMREFVHTKAFKSLNIGFSLDEGIPSTTNDFLVFYAERSIWQVQFIITGNAGHGSMLLKGTVGEKLTNLINKIMEFRQAEVLRMESQNFYIGDVTTSNITIINGGVQSNVIPSELKMMVDFRLALDIDHTEFENRLKRWCEESGEGISFVWDQHQPKIAPTKTDDSNIYWVAFKKSIDQLGLGIKLEVFPGGTDSRYLRGVGIPAIGFSPINNSPMLLHDNDEFLQADIYLKGIEIYKTIIPNIANLD</sequence>
<keyword evidence="7 10" id="KW-0862">Zinc</keyword>
<evidence type="ECO:0000256" key="5">
    <source>
        <dbReference type="ARBA" id="ARBA00022723"/>
    </source>
</evidence>
<accession>A0A9N9RP80</accession>
<dbReference type="AlphaFoldDB" id="A0A9N9RP80"/>
<evidence type="ECO:0000256" key="3">
    <source>
        <dbReference type="ARBA" id="ARBA00011913"/>
    </source>
</evidence>
<dbReference type="PIRSF" id="PIRSF036696">
    <property type="entry name" value="ACY-1"/>
    <property type="match status" value="1"/>
</dbReference>
<dbReference type="Gene3D" id="1.10.150.900">
    <property type="match status" value="1"/>
</dbReference>
<dbReference type="InterPro" id="IPR011650">
    <property type="entry name" value="Peptidase_M20_dimer"/>
</dbReference>
<feature type="binding site" evidence="10">
    <location>
        <position position="111"/>
    </location>
    <ligand>
        <name>Zn(2+)</name>
        <dbReference type="ChEBI" id="CHEBI:29105"/>
        <label>2</label>
    </ligand>
</feature>
<comment type="similarity">
    <text evidence="2">Belongs to the peptidase M20A family.</text>
</comment>
<feature type="binding site" evidence="10">
    <location>
        <position position="370"/>
    </location>
    <ligand>
        <name>Zn(2+)</name>
        <dbReference type="ChEBI" id="CHEBI:29105"/>
        <label>2</label>
    </ligand>
</feature>
<feature type="active site" evidence="9">
    <location>
        <position position="80"/>
    </location>
</feature>
<dbReference type="GO" id="GO:0046872">
    <property type="term" value="F:metal ion binding"/>
    <property type="evidence" value="ECO:0007669"/>
    <property type="project" value="UniProtKB-KW"/>
</dbReference>
<feature type="active site" description="Proton acceptor" evidence="9">
    <location>
        <position position="145"/>
    </location>
</feature>
<evidence type="ECO:0000256" key="4">
    <source>
        <dbReference type="ARBA" id="ARBA00022490"/>
    </source>
</evidence>
<keyword evidence="13" id="KW-1185">Reference proteome</keyword>
<dbReference type="FunFam" id="3.30.70.360:FF:000005">
    <property type="entry name" value="Putative Aminoacylase-1"/>
    <property type="match status" value="1"/>
</dbReference>
<dbReference type="SUPFAM" id="SSF55031">
    <property type="entry name" value="Bacterial exopeptidase dimerisation domain"/>
    <property type="match status" value="1"/>
</dbReference>
<evidence type="ECO:0000256" key="7">
    <source>
        <dbReference type="ARBA" id="ARBA00022833"/>
    </source>
</evidence>
<dbReference type="GO" id="GO:0004046">
    <property type="term" value="F:aminoacylase activity"/>
    <property type="evidence" value="ECO:0007669"/>
    <property type="project" value="UniProtKB-EC"/>
</dbReference>
<evidence type="ECO:0000259" key="11">
    <source>
        <dbReference type="Pfam" id="PF07687"/>
    </source>
</evidence>
<dbReference type="Gene3D" id="3.30.70.360">
    <property type="match status" value="1"/>
</dbReference>
<feature type="binding site" evidence="10">
    <location>
        <position position="78"/>
    </location>
    <ligand>
        <name>Zn(2+)</name>
        <dbReference type="ChEBI" id="CHEBI:29105"/>
        <label>1</label>
    </ligand>
</feature>
<evidence type="ECO:0000256" key="9">
    <source>
        <dbReference type="PIRSR" id="PIRSR036696-1"/>
    </source>
</evidence>
<comment type="cofactor">
    <cofactor evidence="10">
        <name>Zn(2+)</name>
        <dbReference type="ChEBI" id="CHEBI:29105"/>
    </cofactor>
    <text evidence="10">Binds 2 Zn(2+) ions per subunit.</text>
</comment>
<dbReference type="PANTHER" id="PTHR45892">
    <property type="entry name" value="AMINOACYLASE-1"/>
    <property type="match status" value="1"/>
</dbReference>
<feature type="binding site" evidence="10">
    <location>
        <position position="146"/>
    </location>
    <ligand>
        <name>Zn(2+)</name>
        <dbReference type="ChEBI" id="CHEBI:29105"/>
        <label>2</label>
    </ligand>
</feature>
<dbReference type="EC" id="3.5.1.14" evidence="3"/>
<feature type="binding site" evidence="10">
    <location>
        <position position="173"/>
    </location>
    <ligand>
        <name>Zn(2+)</name>
        <dbReference type="ChEBI" id="CHEBI:29105"/>
        <label>1</label>
    </ligand>
</feature>
<dbReference type="InterPro" id="IPR010159">
    <property type="entry name" value="N-acyl_aa_amidohydrolase"/>
</dbReference>